<evidence type="ECO:0000259" key="1">
    <source>
        <dbReference type="Pfam" id="PF25881"/>
    </source>
</evidence>
<dbReference type="SUPFAM" id="SSF111369">
    <property type="entry name" value="HlyD-like secretion proteins"/>
    <property type="match status" value="2"/>
</dbReference>
<gene>
    <name evidence="2" type="ORF">ABR189_07185</name>
</gene>
<comment type="caution">
    <text evidence="2">The sequence shown here is derived from an EMBL/GenBank/DDBJ whole genome shotgun (WGS) entry which is preliminary data.</text>
</comment>
<sequence length="331" mass="36791">MRSFFKNYWALGIPVLVLIIALLFFFRRSGGSSAENTVIGMVDAEFVDVAAGFPGRLDSLLIHQGDTVKKDQLLGVLHTTEINAVRNQAEAAIEAAQSQLKLLQSGARPEAIQAADKLYQITQDQYELMQKTYARIEKLHRDQVVSGQEKDIVYFRYQAAEKEMETARLNMQMLKNGTRPELITAAAAVLKQAEEAYTLTKSLSDKTYIRAPADGIVSSLVIEEGEIASIGYPMMTIQKPDSYFIRFNIRQDDMSKLALGTVVKMNIPGCVPETFDAKVSKVSPSLTFANWVPVQEKGKFELRTFTVECKPVNQPALQGLRPGMTAAMQMP</sequence>
<proteinExistence type="predicted"/>
<dbReference type="InterPro" id="IPR059052">
    <property type="entry name" value="HH_YbhG-like"/>
</dbReference>
<dbReference type="Pfam" id="PF25881">
    <property type="entry name" value="HH_YBHG"/>
    <property type="match status" value="1"/>
</dbReference>
<keyword evidence="3" id="KW-1185">Reference proteome</keyword>
<evidence type="ECO:0000313" key="3">
    <source>
        <dbReference type="Proteomes" id="UP001549749"/>
    </source>
</evidence>
<dbReference type="Gene3D" id="2.40.50.100">
    <property type="match status" value="1"/>
</dbReference>
<reference evidence="2 3" key="1">
    <citation type="submission" date="2024-06" db="EMBL/GenBank/DDBJ databases">
        <title>Chitinophaga defluvii sp. nov., isolated from municipal sewage.</title>
        <authorList>
            <person name="Zhang L."/>
        </authorList>
    </citation>
    <scope>NUCLEOTIDE SEQUENCE [LARGE SCALE GENOMIC DNA]</scope>
    <source>
        <strain evidence="2 3">H8</strain>
    </source>
</reference>
<protein>
    <submittedName>
        <fullName evidence="2">Efflux RND transporter periplasmic adaptor subunit</fullName>
    </submittedName>
</protein>
<name>A0ABV2T294_9BACT</name>
<dbReference type="PANTHER" id="PTHR30438">
    <property type="entry name" value="36 KDA ANTIGEN-RELATED"/>
    <property type="match status" value="1"/>
</dbReference>
<dbReference type="PANTHER" id="PTHR30438:SF2">
    <property type="entry name" value="MEMBRANE PROTEIN"/>
    <property type="match status" value="1"/>
</dbReference>
<organism evidence="2 3">
    <name type="scientific">Chitinophaga defluvii</name>
    <dbReference type="NCBI Taxonomy" id="3163343"/>
    <lineage>
        <taxon>Bacteria</taxon>
        <taxon>Pseudomonadati</taxon>
        <taxon>Bacteroidota</taxon>
        <taxon>Chitinophagia</taxon>
        <taxon>Chitinophagales</taxon>
        <taxon>Chitinophagaceae</taxon>
        <taxon>Chitinophaga</taxon>
    </lineage>
</organism>
<feature type="domain" description="YbhG-like alpha-helical hairpin" evidence="1">
    <location>
        <begin position="88"/>
        <end position="197"/>
    </location>
</feature>
<dbReference type="Gene3D" id="2.40.30.170">
    <property type="match status" value="1"/>
</dbReference>
<accession>A0ABV2T294</accession>
<dbReference type="EMBL" id="JBEXAC010000001">
    <property type="protein sequence ID" value="MET6997146.1"/>
    <property type="molecule type" value="Genomic_DNA"/>
</dbReference>
<evidence type="ECO:0000313" key="2">
    <source>
        <dbReference type="EMBL" id="MET6997146.1"/>
    </source>
</evidence>
<dbReference type="Proteomes" id="UP001549749">
    <property type="component" value="Unassembled WGS sequence"/>
</dbReference>
<dbReference type="RefSeq" id="WP_354659785.1">
    <property type="nucleotide sequence ID" value="NZ_JBEXAC010000001.1"/>
</dbReference>